<sequence length="52" mass="5507">MTDHTNLTGDILAKLDGVDQLRPADELAAYEQVLTELTELLNAPETQGPGAG</sequence>
<evidence type="ECO:0000313" key="1">
    <source>
        <dbReference type="EMBL" id="GAA2029795.1"/>
    </source>
</evidence>
<dbReference type="EMBL" id="BAAAMN010000012">
    <property type="protein sequence ID" value="GAA2029795.1"/>
    <property type="molecule type" value="Genomic_DNA"/>
</dbReference>
<dbReference type="RefSeq" id="WP_343956213.1">
    <property type="nucleotide sequence ID" value="NZ_BAAAMN010000012.1"/>
</dbReference>
<comment type="caution">
    <text evidence="1">The sequence shown here is derived from an EMBL/GenBank/DDBJ whole genome shotgun (WGS) entry which is preliminary data.</text>
</comment>
<dbReference type="Proteomes" id="UP001501461">
    <property type="component" value="Unassembled WGS sequence"/>
</dbReference>
<evidence type="ECO:0000313" key="2">
    <source>
        <dbReference type="Proteomes" id="UP001501461"/>
    </source>
</evidence>
<proteinExistence type="predicted"/>
<keyword evidence="2" id="KW-1185">Reference proteome</keyword>
<accession>A0ABN2U6N5</accession>
<reference evidence="1 2" key="1">
    <citation type="journal article" date="2019" name="Int. J. Syst. Evol. Microbiol.">
        <title>The Global Catalogue of Microorganisms (GCM) 10K type strain sequencing project: providing services to taxonomists for standard genome sequencing and annotation.</title>
        <authorList>
            <consortium name="The Broad Institute Genomics Platform"/>
            <consortium name="The Broad Institute Genome Sequencing Center for Infectious Disease"/>
            <person name="Wu L."/>
            <person name="Ma J."/>
        </authorList>
    </citation>
    <scope>NUCLEOTIDE SEQUENCE [LARGE SCALE GENOMIC DNA]</scope>
    <source>
        <strain evidence="1 2">JCM 13595</strain>
    </source>
</reference>
<protein>
    <submittedName>
        <fullName evidence="1">Uncharacterized protein</fullName>
    </submittedName>
</protein>
<organism evidence="1 2">
    <name type="scientific">Yaniella flava</name>
    <dbReference type="NCBI Taxonomy" id="287930"/>
    <lineage>
        <taxon>Bacteria</taxon>
        <taxon>Bacillati</taxon>
        <taxon>Actinomycetota</taxon>
        <taxon>Actinomycetes</taxon>
        <taxon>Micrococcales</taxon>
        <taxon>Micrococcaceae</taxon>
        <taxon>Yaniella</taxon>
    </lineage>
</organism>
<gene>
    <name evidence="1" type="ORF">GCM10009720_07080</name>
</gene>
<name>A0ABN2U6N5_9MICC</name>